<dbReference type="Proteomes" id="UP001066276">
    <property type="component" value="Chromosome 6"/>
</dbReference>
<dbReference type="PRINTS" id="PR00011">
    <property type="entry name" value="EGFLAMININ"/>
</dbReference>
<dbReference type="PROSITE" id="PS51117">
    <property type="entry name" value="LAMININ_NTER"/>
    <property type="match status" value="1"/>
</dbReference>
<keyword evidence="11 12" id="KW-0424">Laminin EGF-like domain</keyword>
<feature type="disulfide bond" evidence="12">
    <location>
        <begin position="426"/>
        <end position="438"/>
    </location>
</feature>
<evidence type="ECO:0000256" key="2">
    <source>
        <dbReference type="ARBA" id="ARBA00022525"/>
    </source>
</evidence>
<organism evidence="17 18">
    <name type="scientific">Pleurodeles waltl</name>
    <name type="common">Iberian ribbed newt</name>
    <dbReference type="NCBI Taxonomy" id="8319"/>
    <lineage>
        <taxon>Eukaryota</taxon>
        <taxon>Metazoa</taxon>
        <taxon>Chordata</taxon>
        <taxon>Craniata</taxon>
        <taxon>Vertebrata</taxon>
        <taxon>Euteleostomi</taxon>
        <taxon>Amphibia</taxon>
        <taxon>Batrachia</taxon>
        <taxon>Caudata</taxon>
        <taxon>Salamandroidea</taxon>
        <taxon>Salamandridae</taxon>
        <taxon>Pleurodelinae</taxon>
        <taxon>Pleurodeles</taxon>
    </lineage>
</organism>
<keyword evidence="7" id="KW-0130">Cell adhesion</keyword>
<dbReference type="PANTHER" id="PTHR10574:SF268">
    <property type="entry name" value="LAMININ SUBUNIT BETA-3"/>
    <property type="match status" value="1"/>
</dbReference>
<dbReference type="Pfam" id="PF00053">
    <property type="entry name" value="EGF_laminin"/>
    <property type="match status" value="5"/>
</dbReference>
<evidence type="ECO:0000256" key="6">
    <source>
        <dbReference type="ARBA" id="ARBA00022869"/>
    </source>
</evidence>
<feature type="disulfide bond" evidence="12">
    <location>
        <begin position="428"/>
        <end position="445"/>
    </location>
</feature>
<feature type="disulfide bond" evidence="12">
    <location>
        <begin position="476"/>
        <end position="493"/>
    </location>
</feature>
<feature type="disulfide bond" evidence="12">
    <location>
        <begin position="346"/>
        <end position="355"/>
    </location>
</feature>
<dbReference type="Gene3D" id="2.60.120.260">
    <property type="entry name" value="Galactose-binding domain-like"/>
    <property type="match status" value="1"/>
</dbReference>
<evidence type="ECO:0000256" key="3">
    <source>
        <dbReference type="ARBA" id="ARBA00022530"/>
    </source>
</evidence>
<dbReference type="EMBL" id="JANPWB010000010">
    <property type="protein sequence ID" value="KAJ1138435.1"/>
    <property type="molecule type" value="Genomic_DNA"/>
</dbReference>
<dbReference type="GO" id="GO:0016477">
    <property type="term" value="P:cell migration"/>
    <property type="evidence" value="ECO:0007669"/>
    <property type="project" value="TreeGrafter"/>
</dbReference>
<evidence type="ECO:0008006" key="19">
    <source>
        <dbReference type="Google" id="ProtNLM"/>
    </source>
</evidence>
<keyword evidence="2" id="KW-0964">Secreted</keyword>
<dbReference type="InterPro" id="IPR050440">
    <property type="entry name" value="Laminin/Netrin_ECM"/>
</dbReference>
<reference evidence="17" key="1">
    <citation type="journal article" date="2022" name="bioRxiv">
        <title>Sequencing and chromosome-scale assembly of the giantPleurodeles waltlgenome.</title>
        <authorList>
            <person name="Brown T."/>
            <person name="Elewa A."/>
            <person name="Iarovenko S."/>
            <person name="Subramanian E."/>
            <person name="Araus A.J."/>
            <person name="Petzold A."/>
            <person name="Susuki M."/>
            <person name="Suzuki K.-i.T."/>
            <person name="Hayashi T."/>
            <person name="Toyoda A."/>
            <person name="Oliveira C."/>
            <person name="Osipova E."/>
            <person name="Leigh N.D."/>
            <person name="Simon A."/>
            <person name="Yun M.H."/>
        </authorList>
    </citation>
    <scope>NUCLEOTIDE SEQUENCE</scope>
    <source>
        <strain evidence="17">20211129_DDA</strain>
        <tissue evidence="17">Liver</tissue>
    </source>
</reference>
<dbReference type="PANTHER" id="PTHR10574">
    <property type="entry name" value="NETRIN/LAMININ-RELATED"/>
    <property type="match status" value="1"/>
</dbReference>
<dbReference type="Pfam" id="PF23219">
    <property type="entry name" value="LAMB1"/>
    <property type="match status" value="1"/>
</dbReference>
<feature type="domain" description="Laminin EGF-like" evidence="15">
    <location>
        <begin position="474"/>
        <end position="523"/>
    </location>
</feature>
<sequence>MDKVETFCTPYAEWQMKCCKCDSRQPYTELSHEVANVLSTVGPLRWWQSQNDVNQVSIQLDLDGKFQLSEVMLDFRGPLPTSMFIERSSDFGSTWQAYQYLAHDCAASFPHVSRGRLQNLADVHCQEFQADPSHGGMVRFSPVESLSGVTTLQNQRIDDLVQFTNLRVNFTQLTRLPARKYHTPSAFYAVSEMQVQGSCLCHGHADRCVPGDASQSNVQVYGICSCQHNTAGPNCERCADFYQDEPWRPADARNTNECRQCNCNNHSQKCHFDLAVYRASGGVSGGVCDECRGGTTGKNCEVCKANYYRNTLRDIGHRDACVSCDCDPEGGIGGGNCEPPAGRCLCKENTDGERCDRCKVGFYKLSGENPQGCTRCPCNPRGTRPNIPCDPETGRCVCLPNVIGPACDQCASNHWNLASGLGCQTCNCDPQNSYSGQCNQVTGQCLCKDGFGGKHCTECGDRFYGSVRTGCRACTCNFIGTIDGGCDKTTGRCICRPGFAGSRCDECQRGYCDKYPSCEACHPCFHFYDRDIQGFGVQQSILRNASQKLDGMADVSLGPKILQAEASLQSIQSILSNPLLSDKELMQVKNTFSTMRVAAQKVNPDLPHMDDASTLSSDVKTINSLLLTVNAEYLSKKMQYDSTGNGGTSGVCKTIASAYRTSTDAVNRVSESTRMVSQSRESRSSAAKLEIEIKGERSRLQELQEEMSYPDLTPTMNLICGGARSVPCTPQGCKGSVCPVESSTECVPGSSCRGVIPLSKSAVQTAKKTAGEIKALNAQLQQTTEMIRAAEQSVNGIQNSAQKLTERVTVARTQMERDIRHSRLFIQQVRDFLTDPATDPATIQQVSEYVLSLQLPTDSSSVMRKIKEIRDIAGKLPNVNMVLEQTKLDIEKAKQLQREAETARNKANAVEGNVEGVIENMSQGKAILQQATDTIAGTGFQLRVAKDRIAEIQLVLTPSEKILKDLNGRMRGFSEQVNRLRLEANQNQQGARQAQEASMEASAHAGKAQQGFELVKQKYALLKSRVGQSPDLGALGASIKSIQAEAESLFQDSMSMVSRMEEIETELQEGSEALMAKSATLSGLEERVIGLRDYISQRLNVLFSFLACCTRSFVLPVGIAVEEWSSEPREEDQEAKEGNVGKRAYREKREDKTRGES</sequence>
<dbReference type="PROSITE" id="PS50027">
    <property type="entry name" value="EGF_LAM_2"/>
    <property type="match status" value="5"/>
</dbReference>
<dbReference type="InterPro" id="IPR000742">
    <property type="entry name" value="EGF"/>
</dbReference>
<keyword evidence="10" id="KW-0325">Glycoprotein</keyword>
<evidence type="ECO:0000256" key="9">
    <source>
        <dbReference type="ARBA" id="ARBA00023157"/>
    </source>
</evidence>
<keyword evidence="18" id="KW-1185">Reference proteome</keyword>
<dbReference type="SMART" id="SM00181">
    <property type="entry name" value="EGF"/>
    <property type="match status" value="4"/>
</dbReference>
<dbReference type="InterPro" id="IPR056558">
    <property type="entry name" value="LAMB1-4_helical"/>
</dbReference>
<keyword evidence="3" id="KW-0272">Extracellular matrix</keyword>
<evidence type="ECO:0000313" key="17">
    <source>
        <dbReference type="EMBL" id="KAJ1138435.1"/>
    </source>
</evidence>
<evidence type="ECO:0000313" key="18">
    <source>
        <dbReference type="Proteomes" id="UP001066276"/>
    </source>
</evidence>
<evidence type="ECO:0000256" key="8">
    <source>
        <dbReference type="ARBA" id="ARBA00023054"/>
    </source>
</evidence>
<dbReference type="GO" id="GO:0070831">
    <property type="term" value="P:basement membrane assembly"/>
    <property type="evidence" value="ECO:0007669"/>
    <property type="project" value="TreeGrafter"/>
</dbReference>
<keyword evidence="6" id="KW-0084">Basement membrane</keyword>
<feature type="disulfide bond" evidence="12">
    <location>
        <begin position="507"/>
        <end position="521"/>
    </location>
</feature>
<dbReference type="GO" id="GO:0007411">
    <property type="term" value="P:axon guidance"/>
    <property type="evidence" value="ECO:0007669"/>
    <property type="project" value="TreeGrafter"/>
</dbReference>
<evidence type="ECO:0000256" key="4">
    <source>
        <dbReference type="ARBA" id="ARBA00022729"/>
    </source>
</evidence>
<dbReference type="Gene3D" id="2.170.300.10">
    <property type="entry name" value="Tie2 ligand-binding domain superfamily"/>
    <property type="match status" value="1"/>
</dbReference>
<evidence type="ECO:0000256" key="1">
    <source>
        <dbReference type="ARBA" id="ARBA00004302"/>
    </source>
</evidence>
<gene>
    <name evidence="17" type="ORF">NDU88_004821</name>
</gene>
<proteinExistence type="predicted"/>
<dbReference type="FunFam" id="2.10.25.10:FF:000101">
    <property type="entry name" value="Laminin subunit beta 1"/>
    <property type="match status" value="1"/>
</dbReference>
<dbReference type="FunFam" id="2.170.300.10:FF:000001">
    <property type="entry name" value="Laminin subunit beta-1"/>
    <property type="match status" value="1"/>
</dbReference>
<feature type="domain" description="Laminin EGF-like" evidence="15">
    <location>
        <begin position="199"/>
        <end position="260"/>
    </location>
</feature>
<feature type="domain" description="Laminin EGF-like" evidence="15">
    <location>
        <begin position="324"/>
        <end position="375"/>
    </location>
</feature>
<evidence type="ECO:0000259" key="15">
    <source>
        <dbReference type="PROSITE" id="PS50027"/>
    </source>
</evidence>
<dbReference type="FunFam" id="2.60.120.260:FF:000073">
    <property type="entry name" value="Laminin subunit beta 3"/>
    <property type="match status" value="1"/>
</dbReference>
<dbReference type="FunFam" id="2.10.25.10:FF:000084">
    <property type="entry name" value="Laminin subunit alpha 3"/>
    <property type="match status" value="1"/>
</dbReference>
<keyword evidence="4" id="KW-0732">Signal</keyword>
<dbReference type="Pfam" id="PF00055">
    <property type="entry name" value="Laminin_N"/>
    <property type="match status" value="1"/>
</dbReference>
<dbReference type="CDD" id="cd00055">
    <property type="entry name" value="EGF_Lam"/>
    <property type="match status" value="6"/>
</dbReference>
<evidence type="ECO:0000256" key="13">
    <source>
        <dbReference type="SAM" id="Coils"/>
    </source>
</evidence>
<feature type="disulfide bond" evidence="12">
    <location>
        <begin position="398"/>
        <end position="407"/>
    </location>
</feature>
<dbReference type="Gene3D" id="2.10.25.10">
    <property type="entry name" value="Laminin"/>
    <property type="match status" value="4"/>
</dbReference>
<feature type="coiled-coil region" evidence="13">
    <location>
        <begin position="766"/>
        <end position="807"/>
    </location>
</feature>
<evidence type="ECO:0000256" key="14">
    <source>
        <dbReference type="SAM" id="MobiDB-lite"/>
    </source>
</evidence>
<evidence type="ECO:0000256" key="10">
    <source>
        <dbReference type="ARBA" id="ARBA00023180"/>
    </source>
</evidence>
<name>A0AAV7QE25_PLEWA</name>
<feature type="domain" description="Laminin N-terminal" evidence="16">
    <location>
        <begin position="1"/>
        <end position="198"/>
    </location>
</feature>
<keyword evidence="5" id="KW-0677">Repeat</keyword>
<evidence type="ECO:0000259" key="16">
    <source>
        <dbReference type="PROSITE" id="PS51117"/>
    </source>
</evidence>
<comment type="caution">
    <text evidence="12">Lacks conserved residue(s) required for the propagation of feature annotation.</text>
</comment>
<dbReference type="GO" id="GO:0009888">
    <property type="term" value="P:tissue development"/>
    <property type="evidence" value="ECO:0007669"/>
    <property type="project" value="TreeGrafter"/>
</dbReference>
<dbReference type="FunFam" id="2.10.25.10:FF:000135">
    <property type="entry name" value="Laminin subunit beta 4"/>
    <property type="match status" value="1"/>
</dbReference>
<dbReference type="InterPro" id="IPR008211">
    <property type="entry name" value="Laminin_N"/>
</dbReference>
<dbReference type="InterPro" id="IPR056863">
    <property type="entry name" value="LMN_ATRN_NET-like_EGF"/>
</dbReference>
<feature type="coiled-coil region" evidence="13">
    <location>
        <begin position="883"/>
        <end position="913"/>
    </location>
</feature>
<feature type="disulfide bond" evidence="12">
    <location>
        <begin position="495"/>
        <end position="504"/>
    </location>
</feature>
<comment type="caution">
    <text evidence="17">The sequence shown here is derived from an EMBL/GenBank/DDBJ whole genome shotgun (WGS) entry which is preliminary data.</text>
</comment>
<feature type="region of interest" description="Disordered" evidence="14">
    <location>
        <begin position="1125"/>
        <end position="1157"/>
    </location>
</feature>
<keyword evidence="8 13" id="KW-0175">Coiled coil</keyword>
<feature type="disulfide bond" evidence="12">
    <location>
        <begin position="226"/>
        <end position="235"/>
    </location>
</feature>
<dbReference type="SUPFAM" id="SSF57997">
    <property type="entry name" value="Tropomyosin"/>
    <property type="match status" value="1"/>
</dbReference>
<evidence type="ECO:0000256" key="5">
    <source>
        <dbReference type="ARBA" id="ARBA00022737"/>
    </source>
</evidence>
<evidence type="ECO:0000256" key="11">
    <source>
        <dbReference type="ARBA" id="ARBA00023292"/>
    </source>
</evidence>
<dbReference type="GO" id="GO:0009887">
    <property type="term" value="P:animal organ morphogenesis"/>
    <property type="evidence" value="ECO:0007669"/>
    <property type="project" value="TreeGrafter"/>
</dbReference>
<dbReference type="AlphaFoldDB" id="A0AAV7QE25"/>
<dbReference type="SMART" id="SM00180">
    <property type="entry name" value="EGF_Lam"/>
    <property type="match status" value="6"/>
</dbReference>
<feature type="disulfide bond" evidence="12">
    <location>
        <begin position="447"/>
        <end position="456"/>
    </location>
</feature>
<keyword evidence="9 12" id="KW-1015">Disulfide bond</keyword>
<dbReference type="Pfam" id="PF24973">
    <property type="entry name" value="EGF_LMN_ATRN"/>
    <property type="match status" value="1"/>
</dbReference>
<dbReference type="GO" id="GO:0034446">
    <property type="term" value="P:substrate adhesion-dependent cell spreading"/>
    <property type="evidence" value="ECO:0007669"/>
    <property type="project" value="TreeGrafter"/>
</dbReference>
<feature type="compositionally biased region" description="Basic and acidic residues" evidence="14">
    <location>
        <begin position="1147"/>
        <end position="1157"/>
    </location>
</feature>
<dbReference type="InterPro" id="IPR002049">
    <property type="entry name" value="LE_dom"/>
</dbReference>
<feature type="disulfide bond" evidence="12">
    <location>
        <begin position="474"/>
        <end position="486"/>
    </location>
</feature>
<dbReference type="GO" id="GO:0043256">
    <property type="term" value="C:laminin complex"/>
    <property type="evidence" value="ECO:0007669"/>
    <property type="project" value="TreeGrafter"/>
</dbReference>
<dbReference type="SUPFAM" id="SSF57196">
    <property type="entry name" value="EGF/Laminin"/>
    <property type="match status" value="6"/>
</dbReference>
<feature type="domain" description="Laminin EGF-like" evidence="15">
    <location>
        <begin position="426"/>
        <end position="473"/>
    </location>
</feature>
<comment type="subcellular location">
    <subcellularLocation>
        <location evidence="1">Secreted</location>
        <location evidence="1">Extracellular space</location>
        <location evidence="1">Extracellular matrix</location>
        <location evidence="1">Basement membrane</location>
    </subcellularLocation>
</comment>
<feature type="domain" description="Laminin EGF-like" evidence="15">
    <location>
        <begin position="376"/>
        <end position="425"/>
    </location>
</feature>
<protein>
    <recommendedName>
        <fullName evidence="19">Laminin subunit beta-3</fullName>
    </recommendedName>
</protein>
<dbReference type="SMART" id="SM00136">
    <property type="entry name" value="LamNT"/>
    <property type="match status" value="1"/>
</dbReference>
<dbReference type="PROSITE" id="PS01248">
    <property type="entry name" value="EGF_LAM_1"/>
    <property type="match status" value="2"/>
</dbReference>
<evidence type="ECO:0000256" key="12">
    <source>
        <dbReference type="PROSITE-ProRule" id="PRU00460"/>
    </source>
</evidence>
<accession>A0AAV7QE25</accession>
<evidence type="ECO:0000256" key="7">
    <source>
        <dbReference type="ARBA" id="ARBA00022889"/>
    </source>
</evidence>